<feature type="compositionally biased region" description="Low complexity" evidence="3">
    <location>
        <begin position="69"/>
        <end position="96"/>
    </location>
</feature>
<keyword evidence="6" id="KW-1185">Reference proteome</keyword>
<dbReference type="SUPFAM" id="SSF48726">
    <property type="entry name" value="Immunoglobulin"/>
    <property type="match status" value="1"/>
</dbReference>
<dbReference type="AlphaFoldDB" id="A0A8B9MFL8"/>
<proteinExistence type="predicted"/>
<dbReference type="InterPro" id="IPR051755">
    <property type="entry name" value="Ig-like_CS_Receptor"/>
</dbReference>
<evidence type="ECO:0000256" key="2">
    <source>
        <dbReference type="ARBA" id="ARBA00023180"/>
    </source>
</evidence>
<dbReference type="InterPro" id="IPR007110">
    <property type="entry name" value="Ig-like_dom"/>
</dbReference>
<keyword evidence="1" id="KW-1015">Disulfide bond</keyword>
<feature type="compositionally biased region" description="Pro residues" evidence="3">
    <location>
        <begin position="11"/>
        <end position="26"/>
    </location>
</feature>
<feature type="region of interest" description="Disordered" evidence="3">
    <location>
        <begin position="1"/>
        <end position="157"/>
    </location>
</feature>
<accession>A0A8B9MFL8</accession>
<dbReference type="Gene3D" id="2.60.40.10">
    <property type="entry name" value="Immunoglobulins"/>
    <property type="match status" value="1"/>
</dbReference>
<evidence type="ECO:0000313" key="6">
    <source>
        <dbReference type="Proteomes" id="UP000694541"/>
    </source>
</evidence>
<evidence type="ECO:0000313" key="5">
    <source>
        <dbReference type="Ensembl" id="ENSANIP00000008153.1"/>
    </source>
</evidence>
<organism evidence="5 6">
    <name type="scientific">Accipiter nisus</name>
    <name type="common">Eurasian sparrowhawk</name>
    <dbReference type="NCBI Taxonomy" id="211598"/>
    <lineage>
        <taxon>Eukaryota</taxon>
        <taxon>Metazoa</taxon>
        <taxon>Chordata</taxon>
        <taxon>Craniata</taxon>
        <taxon>Vertebrata</taxon>
        <taxon>Euteleostomi</taxon>
        <taxon>Archelosauria</taxon>
        <taxon>Archosauria</taxon>
        <taxon>Dinosauria</taxon>
        <taxon>Saurischia</taxon>
        <taxon>Theropoda</taxon>
        <taxon>Coelurosauria</taxon>
        <taxon>Aves</taxon>
        <taxon>Neognathae</taxon>
        <taxon>Neoaves</taxon>
        <taxon>Telluraves</taxon>
        <taxon>Accipitrimorphae</taxon>
        <taxon>Accipitriformes</taxon>
        <taxon>Accipitridae</taxon>
        <taxon>Accipitrinae</taxon>
        <taxon>Accipiter</taxon>
    </lineage>
</organism>
<dbReference type="Proteomes" id="UP000694541">
    <property type="component" value="Unplaced"/>
</dbReference>
<feature type="compositionally biased region" description="Low complexity" evidence="3">
    <location>
        <begin position="210"/>
        <end position="220"/>
    </location>
</feature>
<name>A0A8B9MFL8_9AVES</name>
<dbReference type="PANTHER" id="PTHR19971">
    <property type="entry name" value="SIGNAL-REGULATORY PROTEIN BETA"/>
    <property type="match status" value="1"/>
</dbReference>
<protein>
    <recommendedName>
        <fullName evidence="4">Ig-like domain-containing protein</fullName>
    </recommendedName>
</protein>
<reference evidence="5" key="2">
    <citation type="submission" date="2025-09" db="UniProtKB">
        <authorList>
            <consortium name="Ensembl"/>
        </authorList>
    </citation>
    <scope>IDENTIFICATION</scope>
</reference>
<dbReference type="InterPro" id="IPR036179">
    <property type="entry name" value="Ig-like_dom_sf"/>
</dbReference>
<dbReference type="InterPro" id="IPR013783">
    <property type="entry name" value="Ig-like_fold"/>
</dbReference>
<evidence type="ECO:0000256" key="3">
    <source>
        <dbReference type="SAM" id="MobiDB-lite"/>
    </source>
</evidence>
<evidence type="ECO:0000259" key="4">
    <source>
        <dbReference type="PROSITE" id="PS50835"/>
    </source>
</evidence>
<reference evidence="5" key="1">
    <citation type="submission" date="2025-08" db="UniProtKB">
        <authorList>
            <consortium name="Ensembl"/>
        </authorList>
    </citation>
    <scope>IDENTIFICATION</scope>
</reference>
<keyword evidence="2" id="KW-0325">Glycoprotein</keyword>
<feature type="compositionally biased region" description="Low complexity" evidence="3">
    <location>
        <begin position="31"/>
        <end position="41"/>
    </location>
</feature>
<feature type="region of interest" description="Disordered" evidence="3">
    <location>
        <begin position="210"/>
        <end position="232"/>
    </location>
</feature>
<evidence type="ECO:0000256" key="1">
    <source>
        <dbReference type="ARBA" id="ARBA00023157"/>
    </source>
</evidence>
<sequence length="446" mass="45726">MCSPGAERSPQTPPAPKPRLPKAPPPRARRGSGAARPRCSALHTPPASPPGIPKRLSEEERPPFSVRYRPAAAAGPLPRRPRSSPTPVPGGSSSSSSRRRGREAGEVAGVEQGGGGVPGDCRRCGLTREPQREEAELADEELNGRSGTAGHRHCPNFGLREKEKGEAAQEMEASGSGAVKAFGACPGGGQAAESAGSSAGLYPRRAAAEGEAAPGLARPGTGQESGSGSFSVWRAGGGIWGAQAKPWASSGPPACQRGQAVARSCWRGPGVAPTAPGAGIGPPLFGRPVPVVVAHIRGESGTDITVEDRSHDVEMVPTLWEPAGSCARGVWRNLAGSEPLPSPLLGESPAPCPAGASPAVTEQDMGITMALVTWALPLTYLMLLLLRRCPGAGAQAGPDFELQQPQDKVSVTAGETLTLTCITSGTGPLGPVEWLKGWGDGNETVY</sequence>
<dbReference type="Ensembl" id="ENSANIT00000008436.1">
    <property type="protein sequence ID" value="ENSANIP00000008153.1"/>
    <property type="gene ID" value="ENSANIG00000005524.1"/>
</dbReference>
<feature type="domain" description="Ig-like" evidence="4">
    <location>
        <begin position="398"/>
        <end position="446"/>
    </location>
</feature>
<dbReference type="PROSITE" id="PS50835">
    <property type="entry name" value="IG_LIKE"/>
    <property type="match status" value="1"/>
</dbReference>